<accession>B3QRT4</accession>
<dbReference type="HOGENOM" id="CLU_014750_1_0_10"/>
<proteinExistence type="predicted"/>
<dbReference type="RefSeq" id="WP_012499971.1">
    <property type="nucleotide sequence ID" value="NC_011026.1"/>
</dbReference>
<dbReference type="Proteomes" id="UP000001208">
    <property type="component" value="Chromosome"/>
</dbReference>
<keyword evidence="5" id="KW-0472">Membrane</keyword>
<dbReference type="InterPro" id="IPR016035">
    <property type="entry name" value="Acyl_Trfase/lysoPLipase"/>
</dbReference>
<feature type="domain" description="PNPLA" evidence="7">
    <location>
        <begin position="64"/>
        <end position="258"/>
    </location>
</feature>
<dbReference type="SUPFAM" id="SSF52151">
    <property type="entry name" value="FabD/lysophospholipase-like"/>
    <property type="match status" value="1"/>
</dbReference>
<dbReference type="PANTHER" id="PTHR14226:SF29">
    <property type="entry name" value="NEUROPATHY TARGET ESTERASE SWS"/>
    <property type="match status" value="1"/>
</dbReference>
<keyword evidence="2 6" id="KW-0378">Hydrolase</keyword>
<dbReference type="Gene3D" id="3.40.1090.10">
    <property type="entry name" value="Cytosolic phospholipase A2 catalytic domain"/>
    <property type="match status" value="1"/>
</dbReference>
<dbReference type="STRING" id="517418.Ctha_1424"/>
<dbReference type="Gene3D" id="3.10.20.310">
    <property type="entry name" value="membrane protein fhac"/>
    <property type="match status" value="1"/>
</dbReference>
<keyword evidence="3 6" id="KW-0442">Lipid degradation</keyword>
<comment type="subcellular location">
    <subcellularLocation>
        <location evidence="1">Membrane</location>
    </subcellularLocation>
</comment>
<dbReference type="OrthoDB" id="9770965at2"/>
<dbReference type="Pfam" id="PF01103">
    <property type="entry name" value="Omp85"/>
    <property type="match status" value="1"/>
</dbReference>
<evidence type="ECO:0000256" key="4">
    <source>
        <dbReference type="ARBA" id="ARBA00023098"/>
    </source>
</evidence>
<dbReference type="GO" id="GO:0016042">
    <property type="term" value="P:lipid catabolic process"/>
    <property type="evidence" value="ECO:0007669"/>
    <property type="project" value="UniProtKB-UniRule"/>
</dbReference>
<evidence type="ECO:0000313" key="9">
    <source>
        <dbReference type="Proteomes" id="UP000001208"/>
    </source>
</evidence>
<protein>
    <submittedName>
        <fullName evidence="8">Patatin</fullName>
    </submittedName>
</protein>
<dbReference type="InterPro" id="IPR000184">
    <property type="entry name" value="Bac_surfAg_D15"/>
</dbReference>
<dbReference type="PANTHER" id="PTHR14226">
    <property type="entry name" value="NEUROPATHY TARGET ESTERASE/SWISS CHEESE D.MELANOGASTER"/>
    <property type="match status" value="1"/>
</dbReference>
<evidence type="ECO:0000256" key="6">
    <source>
        <dbReference type="PROSITE-ProRule" id="PRU01161"/>
    </source>
</evidence>
<feature type="active site" description="Proton acceptor" evidence="6">
    <location>
        <position position="245"/>
    </location>
</feature>
<dbReference type="EMBL" id="CP001100">
    <property type="protein sequence ID" value="ACF13887.1"/>
    <property type="molecule type" value="Genomic_DNA"/>
</dbReference>
<dbReference type="Pfam" id="PF01734">
    <property type="entry name" value="Patatin"/>
    <property type="match status" value="1"/>
</dbReference>
<sequence>MPKQHTYFSATLFFLIVFLIVPPVFAGAKQTFSTEKIFPDTLTLEYNRYKIAPFVRPARKSIGLALSGGGARGLAQVGVLKALEENQIPIDFIVGTSIGAIVGGLYSVGYSASELEAICLTLPWEELTSLANAAHRRDLFLEQKKVRDRATVTLRFDGLQLMIPKSFSAAQPLTKTLDLLILNAPYHSNHEFNQLPIPFRAVAADLITGTRVVLKAGSISEAMRASATVPLIFSPIKSGKYELVDGGLVSNLPVDLIEKYDYDLKVAVNTMGVLYHSPQDLDLPWKTADQIIGIMMLDQNRKQLQQADVVISPQLGSHESANFSAVDTLIQLGYSAGLQLADSLKKITASPSASTVSARGYEKKLLGIDAFPDSLQQLIREHVFAEPHIKSGLTQLLDTDLFTDAYAEIDHEQNLLTYVAKPLHVFHHVKISGLALFSDEKVQSVFSPILGKNYTNREGTLQLERLVHEYRNRGFPLVDLAKVHVRQDTLFIETSSGKVSDINIFRSRKRTQKSIIDREITFDTSKVLSKSSVEKSISQLYNTSIFNRVSMFPVDYHDSTGALLTEMNIKLDERYSEILRFGFRVDDVYGSQFLLDFRNENFLGRATEFGGWTTIGSRNYSGQIEFRAHRLWSTYLTFFTRVFYEHRDVYKTLVFFSHAGVSSDRDRLGEYGHQSYGTAIAIGGQVHRDGLASLELIFQNAQTFPGTFNIDRENLDLLTLRTRLTLDTRDDPTGAKKGNYLDIYYEHTPQFGDRNDAFSKLFLSYQDIGRITDDIAVRVNLNFGIADDLTPLSQQFSLGGISSSYSTTFYGFRLDDYRGRQLLTSGIDLHFDIPLLLVFPTSFCLHYNIGNIWEQAEEKMKIEDFFHGVGATFSVHTPIGPARLSVAKAFRLDPEKNSRTMQFAPTVFYFVLGYEF</sequence>
<evidence type="ECO:0000313" key="8">
    <source>
        <dbReference type="EMBL" id="ACF13887.1"/>
    </source>
</evidence>
<feature type="active site" description="Nucleophile" evidence="6">
    <location>
        <position position="97"/>
    </location>
</feature>
<feature type="short sequence motif" description="GXSXG" evidence="6">
    <location>
        <begin position="95"/>
        <end position="99"/>
    </location>
</feature>
<dbReference type="PROSITE" id="PS51635">
    <property type="entry name" value="PNPLA"/>
    <property type="match status" value="1"/>
</dbReference>
<dbReference type="eggNOG" id="COG1752">
    <property type="taxonomic scope" value="Bacteria"/>
</dbReference>
<evidence type="ECO:0000256" key="5">
    <source>
        <dbReference type="ARBA" id="ARBA00023136"/>
    </source>
</evidence>
<gene>
    <name evidence="8" type="ordered locus">Ctha_1424</name>
</gene>
<dbReference type="AlphaFoldDB" id="B3QRT4"/>
<dbReference type="InterPro" id="IPR050301">
    <property type="entry name" value="NTE"/>
</dbReference>
<name>B3QRT4_CHLT3</name>
<dbReference type="GO" id="GO:0019867">
    <property type="term" value="C:outer membrane"/>
    <property type="evidence" value="ECO:0007669"/>
    <property type="project" value="InterPro"/>
</dbReference>
<dbReference type="Gene3D" id="2.40.160.50">
    <property type="entry name" value="membrane protein fhac: a member of the omp85/tpsb transporter family"/>
    <property type="match status" value="1"/>
</dbReference>
<dbReference type="CDD" id="cd07205">
    <property type="entry name" value="Pat_PNPLA6_PNPLA7_NTE1_like"/>
    <property type="match status" value="1"/>
</dbReference>
<dbReference type="eggNOG" id="COG4775">
    <property type="taxonomic scope" value="Bacteria"/>
</dbReference>
<keyword evidence="9" id="KW-1185">Reference proteome</keyword>
<feature type="short sequence motif" description="GXGXXG" evidence="6">
    <location>
        <begin position="68"/>
        <end position="73"/>
    </location>
</feature>
<organism evidence="8 9">
    <name type="scientific">Chloroherpeton thalassium (strain ATCC 35110 / GB-78)</name>
    <dbReference type="NCBI Taxonomy" id="517418"/>
    <lineage>
        <taxon>Bacteria</taxon>
        <taxon>Pseudomonadati</taxon>
        <taxon>Chlorobiota</taxon>
        <taxon>Chlorobiia</taxon>
        <taxon>Chlorobiales</taxon>
        <taxon>Chloroherpetonaceae</taxon>
        <taxon>Chloroherpeton</taxon>
    </lineage>
</organism>
<evidence type="ECO:0000256" key="1">
    <source>
        <dbReference type="ARBA" id="ARBA00004370"/>
    </source>
</evidence>
<dbReference type="GO" id="GO:0016787">
    <property type="term" value="F:hydrolase activity"/>
    <property type="evidence" value="ECO:0007669"/>
    <property type="project" value="UniProtKB-UniRule"/>
</dbReference>
<evidence type="ECO:0000256" key="2">
    <source>
        <dbReference type="ARBA" id="ARBA00022801"/>
    </source>
</evidence>
<feature type="short sequence motif" description="DGA/G" evidence="6">
    <location>
        <begin position="245"/>
        <end position="247"/>
    </location>
</feature>
<evidence type="ECO:0000259" key="7">
    <source>
        <dbReference type="PROSITE" id="PS51635"/>
    </source>
</evidence>
<evidence type="ECO:0000256" key="3">
    <source>
        <dbReference type="ARBA" id="ARBA00022963"/>
    </source>
</evidence>
<reference evidence="8 9" key="1">
    <citation type="submission" date="2008-06" db="EMBL/GenBank/DDBJ databases">
        <title>Complete sequence of Chloroherpeton thalassium ATCC 35110.</title>
        <authorList>
            <consortium name="US DOE Joint Genome Institute"/>
            <person name="Lucas S."/>
            <person name="Copeland A."/>
            <person name="Lapidus A."/>
            <person name="Glavina del Rio T."/>
            <person name="Dalin E."/>
            <person name="Tice H."/>
            <person name="Bruce D."/>
            <person name="Goodwin L."/>
            <person name="Pitluck S."/>
            <person name="Schmutz J."/>
            <person name="Larimer F."/>
            <person name="Land M."/>
            <person name="Hauser L."/>
            <person name="Kyrpides N."/>
            <person name="Mikhailova N."/>
            <person name="Liu Z."/>
            <person name="Li T."/>
            <person name="Zhao F."/>
            <person name="Overmann J."/>
            <person name="Bryant D.A."/>
            <person name="Richardson P."/>
        </authorList>
    </citation>
    <scope>NUCLEOTIDE SEQUENCE [LARGE SCALE GENOMIC DNA]</scope>
    <source>
        <strain evidence="9">ATCC 35110 / GB-78</strain>
    </source>
</reference>
<dbReference type="InterPro" id="IPR002641">
    <property type="entry name" value="PNPLA_dom"/>
</dbReference>
<keyword evidence="4 6" id="KW-0443">Lipid metabolism</keyword>
<dbReference type="KEGG" id="cts:Ctha_1424"/>